<protein>
    <submittedName>
        <fullName evidence="3">Uncharacterized protein</fullName>
    </submittedName>
</protein>
<dbReference type="Proteomes" id="UP000466799">
    <property type="component" value="Unassembled WGS sequence"/>
</dbReference>
<name>A0A0F4HCY5_LIMFE</name>
<evidence type="ECO:0000313" key="8">
    <source>
        <dbReference type="Proteomes" id="UP000236514"/>
    </source>
</evidence>
<dbReference type="RefSeq" id="WP_003681789.1">
    <property type="nucleotide sequence ID" value="NZ_AP024320.1"/>
</dbReference>
<dbReference type="EMBL" id="CP050919">
    <property type="protein sequence ID" value="QIX58434.1"/>
    <property type="molecule type" value="Genomic_DNA"/>
</dbReference>
<evidence type="ECO:0000313" key="10">
    <source>
        <dbReference type="Proteomes" id="UP000503169"/>
    </source>
</evidence>
<sequence length="113" mass="13315">MKSLKSLWQRADRRLWVLSILIGFVVTWLVNIVPFINKVERFAVFYLLLYGAFAIWTGFTLQNRRRCWQAFVFPVSFLLAAHLFGPKYSLYFAPAYLAVAYLAWSMVRANRNK</sequence>
<proteinExistence type="predicted"/>
<evidence type="ECO:0000313" key="2">
    <source>
        <dbReference type="EMBL" id="AOR75127.1"/>
    </source>
</evidence>
<evidence type="ECO:0000313" key="9">
    <source>
        <dbReference type="Proteomes" id="UP000466799"/>
    </source>
</evidence>
<dbReference type="EMBL" id="CP017151">
    <property type="protein sequence ID" value="AOR75127.1"/>
    <property type="molecule type" value="Genomic_DNA"/>
</dbReference>
<reference evidence="4 8" key="2">
    <citation type="submission" date="2018-01" db="EMBL/GenBank/DDBJ databases">
        <title>Draft genome sequence of the feruloyl esterase-producing strain Lactobacillus fermentum CRL 1446, isolated from artisanal goat milk cheese.</title>
        <authorList>
            <person name="Abeijon Mukdsi M.C."/>
            <person name="Saavedra L."/>
            <person name="Gauffin Cano M.P."/>
            <person name="Hebert E.M."/>
            <person name="Medina R.B."/>
        </authorList>
    </citation>
    <scope>NUCLEOTIDE SEQUENCE [LARGE SCALE GENOMIC DNA]</scope>
    <source>
        <strain evidence="4 8">CRL 1446</strain>
    </source>
</reference>
<accession>A0A0F4HCY5</accession>
<reference evidence="2 7" key="1">
    <citation type="submission" date="2016-09" db="EMBL/GenBank/DDBJ databases">
        <title>Genome Sequence of the Lactobacillus fermentum strain NCC2970 (CNCM I-5068).</title>
        <authorList>
            <person name="Barretto C."/>
            <person name="Ngom-Bru C."/>
            <person name="Genevaz A."/>
            <person name="Fournier C."/>
            <person name="Moine D."/>
            <person name="Kassam M."/>
            <person name="Iltis A."/>
            <person name="Sagory-Zalkind P."/>
            <person name="Faucherand G."/>
            <person name="Descombes P."/>
            <person name="Duboux S."/>
        </authorList>
    </citation>
    <scope>NUCLEOTIDE SEQUENCE [LARGE SCALE GENOMIC DNA]</scope>
    <source>
        <strain evidence="2 7">NCC2970</strain>
    </source>
</reference>
<organism evidence="3 9">
    <name type="scientific">Limosilactobacillus fermentum</name>
    <name type="common">Lactobacillus fermentum</name>
    <dbReference type="NCBI Taxonomy" id="1613"/>
    <lineage>
        <taxon>Bacteria</taxon>
        <taxon>Bacillati</taxon>
        <taxon>Bacillota</taxon>
        <taxon>Bacilli</taxon>
        <taxon>Lactobacillales</taxon>
        <taxon>Lactobacillaceae</taxon>
        <taxon>Limosilactobacillus</taxon>
    </lineage>
</organism>
<dbReference type="Proteomes" id="UP000094714">
    <property type="component" value="Chromosome"/>
</dbReference>
<feature type="transmembrane region" description="Helical" evidence="1">
    <location>
        <begin position="15"/>
        <end position="36"/>
    </location>
</feature>
<dbReference type="AlphaFoldDB" id="A0A0F4HCY5"/>
<evidence type="ECO:0000313" key="6">
    <source>
        <dbReference type="EMBL" id="WFR89985.1"/>
    </source>
</evidence>
<reference evidence="6" key="5">
    <citation type="submission" date="2023-04" db="EMBL/GenBank/DDBJ databases">
        <title>Genomic of Limosilactobacillus fermentum MSJK0025.</title>
        <authorList>
            <person name="Yang S."/>
        </authorList>
    </citation>
    <scope>NUCLEOTIDE SEQUENCE</scope>
    <source>
        <strain evidence="6">MSJK0025</strain>
    </source>
</reference>
<evidence type="ECO:0000313" key="3">
    <source>
        <dbReference type="EMBL" id="MPQ36195.1"/>
    </source>
</evidence>
<keyword evidence="1" id="KW-0472">Membrane</keyword>
<evidence type="ECO:0000313" key="5">
    <source>
        <dbReference type="EMBL" id="QIX58434.1"/>
    </source>
</evidence>
<dbReference type="EMBL" id="CP121468">
    <property type="protein sequence ID" value="WFR89985.1"/>
    <property type="molecule type" value="Genomic_DNA"/>
</dbReference>
<evidence type="ECO:0000313" key="7">
    <source>
        <dbReference type="Proteomes" id="UP000094714"/>
    </source>
</evidence>
<evidence type="ECO:0000313" key="4">
    <source>
        <dbReference type="EMBL" id="PNV58262.1"/>
    </source>
</evidence>
<evidence type="ECO:0000256" key="1">
    <source>
        <dbReference type="SAM" id="Phobius"/>
    </source>
</evidence>
<gene>
    <name evidence="4" type="ORF">C1Y38_03810</name>
    <name evidence="3" type="ORF">GC247_10140</name>
    <name evidence="5" type="ORF">HCY95_00870</name>
    <name evidence="2" type="ORF">LACFE_CDS1683</name>
    <name evidence="6" type="ORF">P8634_04635</name>
</gene>
<feature type="transmembrane region" description="Helical" evidence="1">
    <location>
        <begin position="42"/>
        <end position="61"/>
    </location>
</feature>
<dbReference type="Proteomes" id="UP001218104">
    <property type="component" value="Chromosome"/>
</dbReference>
<dbReference type="STRING" id="1613.GCA_002119645_00995"/>
<dbReference type="EMBL" id="POTQ01000005">
    <property type="protein sequence ID" value="PNV58262.1"/>
    <property type="molecule type" value="Genomic_DNA"/>
</dbReference>
<keyword evidence="1" id="KW-1133">Transmembrane helix</keyword>
<dbReference type="Proteomes" id="UP000503169">
    <property type="component" value="Chromosome"/>
</dbReference>
<dbReference type="Proteomes" id="UP000236514">
    <property type="component" value="Unassembled WGS sequence"/>
</dbReference>
<reference evidence="3 9" key="3">
    <citation type="submission" date="2019-10" db="EMBL/GenBank/DDBJ databases">
        <title>Genome Sequencing and assembly of Lactobacillus fermentum I2, a lactic acid bacteria.</title>
        <authorList>
            <person name="Lopes L.S."/>
            <person name="Persinoti G.F."/>
            <person name="Riano-Pachon D.M."/>
            <person name="Labate C.A."/>
        </authorList>
    </citation>
    <scope>NUCLEOTIDE SEQUENCE [LARGE SCALE GENOMIC DNA]</scope>
    <source>
        <strain evidence="3 9">I2</strain>
    </source>
</reference>
<dbReference type="PATRIC" id="fig|1613.112.peg.1764"/>
<keyword evidence="1" id="KW-0812">Transmembrane</keyword>
<feature type="transmembrane region" description="Helical" evidence="1">
    <location>
        <begin position="90"/>
        <end position="107"/>
    </location>
</feature>
<feature type="transmembrane region" description="Helical" evidence="1">
    <location>
        <begin position="68"/>
        <end position="84"/>
    </location>
</feature>
<dbReference type="EMBL" id="WHJL01000140">
    <property type="protein sequence ID" value="MPQ36195.1"/>
    <property type="molecule type" value="Genomic_DNA"/>
</dbReference>
<reference evidence="5 10" key="4">
    <citation type="submission" date="2020-04" db="EMBL/GenBank/DDBJ databases">
        <title>Novel strain L. Fermentum HFD1 producer antibacterial peptides.</title>
        <authorList>
            <person name="Ozhegov G.D."/>
            <person name="Pavlova A.S."/>
            <person name="Zhuravleva D.E."/>
            <person name="Gogoleva N.V."/>
            <person name="Shagimardanova E.I."/>
            <person name="Markelova M.I."/>
            <person name="Yarullina D.R."/>
            <person name="Kayumov A.R."/>
        </authorList>
    </citation>
    <scope>NUCLEOTIDE SEQUENCE [LARGE SCALE GENOMIC DNA]</scope>
    <source>
        <strain evidence="5 10">HFD1</strain>
    </source>
</reference>